<dbReference type="SMART" id="SM00647">
    <property type="entry name" value="IBR"/>
    <property type="match status" value="2"/>
</dbReference>
<dbReference type="GO" id="GO:0008270">
    <property type="term" value="F:zinc ion binding"/>
    <property type="evidence" value="ECO:0007669"/>
    <property type="project" value="UniProtKB-KW"/>
</dbReference>
<dbReference type="EMBL" id="JACAZI010000031">
    <property type="protein sequence ID" value="KAF7332837.1"/>
    <property type="molecule type" value="Genomic_DNA"/>
</dbReference>
<dbReference type="OrthoDB" id="9977870at2759"/>
<dbReference type="AlphaFoldDB" id="A0A8H6X1T6"/>
<dbReference type="InterPro" id="IPR002867">
    <property type="entry name" value="IBR_dom"/>
</dbReference>
<evidence type="ECO:0000256" key="9">
    <source>
        <dbReference type="PROSITE-ProRule" id="PRU00175"/>
    </source>
</evidence>
<gene>
    <name evidence="12" type="ORF">MVEN_02388500</name>
</gene>
<keyword evidence="7" id="KW-0833">Ubl conjugation pathway</keyword>
<evidence type="ECO:0000313" key="12">
    <source>
        <dbReference type="EMBL" id="KAF7332837.1"/>
    </source>
</evidence>
<dbReference type="SUPFAM" id="SSF57850">
    <property type="entry name" value="RING/U-box"/>
    <property type="match status" value="2"/>
</dbReference>
<name>A0A8H6X1T6_9AGAR</name>
<dbReference type="PROSITE" id="PS51873">
    <property type="entry name" value="TRIAD"/>
    <property type="match status" value="1"/>
</dbReference>
<keyword evidence="13" id="KW-1185">Reference proteome</keyword>
<accession>A0A8H6X1T6</accession>
<dbReference type="Gene3D" id="3.30.40.10">
    <property type="entry name" value="Zinc/RING finger domain, C3HC4 (zinc finger)"/>
    <property type="match status" value="1"/>
</dbReference>
<dbReference type="InterPro" id="IPR017907">
    <property type="entry name" value="Znf_RING_CS"/>
</dbReference>
<dbReference type="Proteomes" id="UP000620124">
    <property type="component" value="Unassembled WGS sequence"/>
</dbReference>
<reference evidence="12" key="1">
    <citation type="submission" date="2020-05" db="EMBL/GenBank/DDBJ databases">
        <title>Mycena genomes resolve the evolution of fungal bioluminescence.</title>
        <authorList>
            <person name="Tsai I.J."/>
        </authorList>
    </citation>
    <scope>NUCLEOTIDE SEQUENCE</scope>
    <source>
        <strain evidence="12">CCC161011</strain>
    </source>
</reference>
<sequence length="467" mass="52551">MPVVFAKSIVDNTHWQPIGLIRSARLTSVPATFLYSPHAPGSLCSPPMSALLDIDSATAALISQLALDDISDIRDSSKGKAREGSPLSDAEYALRAYAEEARDVLRFFQDLELARSIDNALELDQPVLSVLLDKPLPPPSEVQLLMEDPDFLRLSQDVNDAAADVEDASNDEPREDVHEMRVRRAQCVICRDDLRAPTSFVAPCNHFYCRQCLSNLATSCIGDESLFPLQCCRQNLPMDGLHGVLRQLDLRLRLSFQRKAVEFGTVFKNRLYCPMPTCSVFLGSTTDHIGNIPCSCCRTEVCVTCKQVAHPGEGCGENEAIEQVKALAREQHWQTCPGCSQIIDLQQGCYHMTCRCRTEFCYVCAARWKTCACPQWEEARLLNTAEQRVENEMGARARVAAPAIFQRRVEQRIERLRYEHDCANGHRWSRRNGRARCEECRFMLPEYLLVCRSCGIAACVRCARNRL</sequence>
<dbReference type="Pfam" id="PF01485">
    <property type="entry name" value="IBR"/>
    <property type="match status" value="2"/>
</dbReference>
<organism evidence="12 13">
    <name type="scientific">Mycena venus</name>
    <dbReference type="NCBI Taxonomy" id="2733690"/>
    <lineage>
        <taxon>Eukaryota</taxon>
        <taxon>Fungi</taxon>
        <taxon>Dikarya</taxon>
        <taxon>Basidiomycota</taxon>
        <taxon>Agaricomycotina</taxon>
        <taxon>Agaricomycetes</taxon>
        <taxon>Agaricomycetidae</taxon>
        <taxon>Agaricales</taxon>
        <taxon>Marasmiineae</taxon>
        <taxon>Mycenaceae</taxon>
        <taxon>Mycena</taxon>
    </lineage>
</organism>
<evidence type="ECO:0000256" key="1">
    <source>
        <dbReference type="ARBA" id="ARBA00001798"/>
    </source>
</evidence>
<dbReference type="InterPro" id="IPR031127">
    <property type="entry name" value="E3_UB_ligase_RBR"/>
</dbReference>
<keyword evidence="8" id="KW-0862">Zinc</keyword>
<proteinExistence type="predicted"/>
<evidence type="ECO:0000256" key="5">
    <source>
        <dbReference type="ARBA" id="ARBA00022737"/>
    </source>
</evidence>
<dbReference type="InterPro" id="IPR013083">
    <property type="entry name" value="Znf_RING/FYVE/PHD"/>
</dbReference>
<evidence type="ECO:0000313" key="13">
    <source>
        <dbReference type="Proteomes" id="UP000620124"/>
    </source>
</evidence>
<protein>
    <recommendedName>
        <fullName evidence="2">RBR-type E3 ubiquitin transferase</fullName>
        <ecNumber evidence="2">2.3.2.31</ecNumber>
    </recommendedName>
</protein>
<dbReference type="CDD" id="cd22584">
    <property type="entry name" value="Rcat_RBR_unk"/>
    <property type="match status" value="1"/>
</dbReference>
<evidence type="ECO:0000256" key="3">
    <source>
        <dbReference type="ARBA" id="ARBA00022679"/>
    </source>
</evidence>
<keyword evidence="6 9" id="KW-0863">Zinc-finger</keyword>
<dbReference type="EC" id="2.3.2.31" evidence="2"/>
<keyword evidence="3 12" id="KW-0808">Transferase</keyword>
<evidence type="ECO:0000256" key="6">
    <source>
        <dbReference type="ARBA" id="ARBA00022771"/>
    </source>
</evidence>
<comment type="catalytic activity">
    <reaction evidence="1">
        <text>[E2 ubiquitin-conjugating enzyme]-S-ubiquitinyl-L-cysteine + [acceptor protein]-L-lysine = [E2 ubiquitin-conjugating enzyme]-L-cysteine + [acceptor protein]-N(6)-ubiquitinyl-L-lysine.</text>
        <dbReference type="EC" id="2.3.2.31"/>
    </reaction>
</comment>
<dbReference type="Gene3D" id="1.20.120.1750">
    <property type="match status" value="1"/>
</dbReference>
<dbReference type="PROSITE" id="PS50089">
    <property type="entry name" value="ZF_RING_2"/>
    <property type="match status" value="1"/>
</dbReference>
<feature type="domain" description="RING-type" evidence="10">
    <location>
        <begin position="187"/>
        <end position="224"/>
    </location>
</feature>
<evidence type="ECO:0000256" key="4">
    <source>
        <dbReference type="ARBA" id="ARBA00022723"/>
    </source>
</evidence>
<dbReference type="GO" id="GO:0061630">
    <property type="term" value="F:ubiquitin protein ligase activity"/>
    <property type="evidence" value="ECO:0007669"/>
    <property type="project" value="UniProtKB-EC"/>
</dbReference>
<dbReference type="PROSITE" id="PS00518">
    <property type="entry name" value="ZF_RING_1"/>
    <property type="match status" value="1"/>
</dbReference>
<dbReference type="CDD" id="cd20335">
    <property type="entry name" value="BRcat_RBR"/>
    <property type="match status" value="1"/>
</dbReference>
<dbReference type="GO" id="GO:0016567">
    <property type="term" value="P:protein ubiquitination"/>
    <property type="evidence" value="ECO:0007669"/>
    <property type="project" value="InterPro"/>
</dbReference>
<keyword evidence="4" id="KW-0479">Metal-binding</keyword>
<evidence type="ECO:0000256" key="8">
    <source>
        <dbReference type="ARBA" id="ARBA00022833"/>
    </source>
</evidence>
<evidence type="ECO:0000256" key="2">
    <source>
        <dbReference type="ARBA" id="ARBA00012251"/>
    </source>
</evidence>
<comment type="caution">
    <text evidence="12">The sequence shown here is derived from an EMBL/GenBank/DDBJ whole genome shotgun (WGS) entry which is preliminary data.</text>
</comment>
<feature type="domain" description="RING-type" evidence="11">
    <location>
        <begin position="183"/>
        <end position="377"/>
    </location>
</feature>
<evidence type="ECO:0000259" key="10">
    <source>
        <dbReference type="PROSITE" id="PS50089"/>
    </source>
</evidence>
<dbReference type="InterPro" id="IPR001841">
    <property type="entry name" value="Znf_RING"/>
</dbReference>
<keyword evidence="5" id="KW-0677">Repeat</keyword>
<dbReference type="PANTHER" id="PTHR11685">
    <property type="entry name" value="RBR FAMILY RING FINGER AND IBR DOMAIN-CONTAINING"/>
    <property type="match status" value="1"/>
</dbReference>
<evidence type="ECO:0000256" key="7">
    <source>
        <dbReference type="ARBA" id="ARBA00022786"/>
    </source>
</evidence>
<dbReference type="InterPro" id="IPR044066">
    <property type="entry name" value="TRIAD_supradom"/>
</dbReference>
<evidence type="ECO:0000259" key="11">
    <source>
        <dbReference type="PROSITE" id="PS51873"/>
    </source>
</evidence>